<keyword evidence="4 8" id="KW-0663">Pyridoxal phosphate</keyword>
<comment type="subcellular location">
    <subcellularLocation>
        <location evidence="8">Cytoplasm</location>
    </subcellularLocation>
</comment>
<dbReference type="InterPro" id="IPR018319">
    <property type="entry name" value="SelA-like"/>
</dbReference>
<keyword evidence="3 8" id="KW-0808">Transferase</keyword>
<feature type="modified residue" description="N6-(pyridoxal phosphate)lysine" evidence="8 9">
    <location>
        <position position="291"/>
    </location>
</feature>
<keyword evidence="6 8" id="KW-0711">Selenium</keyword>
<dbReference type="KEGG" id="taut:V4D30_09750"/>
<evidence type="ECO:0000256" key="8">
    <source>
        <dbReference type="HAMAP-Rule" id="MF_00423"/>
    </source>
</evidence>
<evidence type="ECO:0000256" key="3">
    <source>
        <dbReference type="ARBA" id="ARBA00022679"/>
    </source>
</evidence>
<dbReference type="InterPro" id="IPR004534">
    <property type="entry name" value="SelA_trans"/>
</dbReference>
<dbReference type="InterPro" id="IPR025862">
    <property type="entry name" value="SelA_trans_N_dom"/>
</dbReference>
<comment type="cofactor">
    <cofactor evidence="1 8 9">
        <name>pyridoxal 5'-phosphate</name>
        <dbReference type="ChEBI" id="CHEBI:597326"/>
    </cofactor>
</comment>
<evidence type="ECO:0000256" key="4">
    <source>
        <dbReference type="ARBA" id="ARBA00022898"/>
    </source>
</evidence>
<dbReference type="InterPro" id="IPR015421">
    <property type="entry name" value="PyrdxlP-dep_Trfase_major"/>
</dbReference>
<keyword evidence="2 8" id="KW-0963">Cytoplasm</keyword>
<organism evidence="11">
    <name type="scientific">Thermodesulfovibrio autotrophicus</name>
    <dbReference type="NCBI Taxonomy" id="3118333"/>
    <lineage>
        <taxon>Bacteria</taxon>
        <taxon>Pseudomonadati</taxon>
        <taxon>Nitrospirota</taxon>
        <taxon>Thermodesulfovibrionia</taxon>
        <taxon>Thermodesulfovibrionales</taxon>
        <taxon>Thermodesulfovibrionaceae</taxon>
        <taxon>Thermodesulfovibrio</taxon>
    </lineage>
</organism>
<dbReference type="GO" id="GO:0001514">
    <property type="term" value="P:selenocysteine incorporation"/>
    <property type="evidence" value="ECO:0007669"/>
    <property type="project" value="UniProtKB-UniRule"/>
</dbReference>
<evidence type="ECO:0000256" key="7">
    <source>
        <dbReference type="ARBA" id="ARBA00044507"/>
    </source>
</evidence>
<name>A0AAU8GZB3_9BACT</name>
<dbReference type="PANTHER" id="PTHR32328:SF0">
    <property type="entry name" value="L-SERYL-TRNA(SEC) SELENIUM TRANSFERASE"/>
    <property type="match status" value="1"/>
</dbReference>
<comment type="similarity">
    <text evidence="7 8">Belongs to the SelA family.</text>
</comment>
<comment type="function">
    <text evidence="8">Converts seryl-tRNA(Sec) to selenocysteinyl-tRNA(Sec) required for selenoprotein biosynthesis.</text>
</comment>
<evidence type="ECO:0000313" key="11">
    <source>
        <dbReference type="EMBL" id="XCH46617.1"/>
    </source>
</evidence>
<comment type="pathway">
    <text evidence="8">Aminoacyl-tRNA biosynthesis; selenocysteinyl-tRNA(Sec) biosynthesis; selenocysteinyl-tRNA(Sec) from L-seryl-tRNA(Sec) (bacterial route): step 1/1.</text>
</comment>
<feature type="domain" description="L-seryl-tRNA selenium transferase N-terminal" evidence="10">
    <location>
        <begin position="7"/>
        <end position="46"/>
    </location>
</feature>
<dbReference type="GO" id="GO:0001717">
    <property type="term" value="P:conversion of seryl-tRNAsec to selenocys-tRNAsec"/>
    <property type="evidence" value="ECO:0007669"/>
    <property type="project" value="UniProtKB-UniRule"/>
</dbReference>
<evidence type="ECO:0000259" key="10">
    <source>
        <dbReference type="Pfam" id="PF12390"/>
    </source>
</evidence>
<proteinExistence type="inferred from homology"/>
<accession>A0AAU8GZB3</accession>
<dbReference type="GO" id="GO:0004125">
    <property type="term" value="F:L-seryl-tRNA(Sec) selenium transferase activity"/>
    <property type="evidence" value="ECO:0007669"/>
    <property type="project" value="UniProtKB-UniRule"/>
</dbReference>
<comment type="catalytic activity">
    <reaction evidence="8">
        <text>L-seryl-tRNA(Sec) + selenophosphate + H(+) = L-selenocysteinyl-tRNA(Sec) + phosphate</text>
        <dbReference type="Rhea" id="RHEA:22728"/>
        <dbReference type="Rhea" id="RHEA-COMP:9742"/>
        <dbReference type="Rhea" id="RHEA-COMP:9743"/>
        <dbReference type="ChEBI" id="CHEBI:15378"/>
        <dbReference type="ChEBI" id="CHEBI:16144"/>
        <dbReference type="ChEBI" id="CHEBI:43474"/>
        <dbReference type="ChEBI" id="CHEBI:78533"/>
        <dbReference type="ChEBI" id="CHEBI:78573"/>
        <dbReference type="EC" id="2.9.1.1"/>
    </reaction>
</comment>
<reference evidence="11" key="1">
    <citation type="submission" date="2024-01" db="EMBL/GenBank/DDBJ databases">
        <title>The first autotrophic representatives of the genus Thermodesulfovibrio.</title>
        <authorList>
            <person name="Maltseva A.I."/>
            <person name="Elcheninov A.G."/>
            <person name="Kublanov I.V."/>
            <person name="Lebedinsky A.V."/>
            <person name="Frolov E.N."/>
        </authorList>
    </citation>
    <scope>NUCLEOTIDE SEQUENCE</scope>
    <source>
        <strain evidence="11">3907-1M</strain>
    </source>
</reference>
<gene>
    <name evidence="8 11" type="primary">selA</name>
    <name evidence="11" type="ORF">V4D30_09750</name>
</gene>
<dbReference type="Pfam" id="PF12390">
    <property type="entry name" value="Se-cys_synth_N"/>
    <property type="match status" value="1"/>
</dbReference>
<evidence type="ECO:0000256" key="5">
    <source>
        <dbReference type="ARBA" id="ARBA00022917"/>
    </source>
</evidence>
<dbReference type="EMBL" id="CP144373">
    <property type="protein sequence ID" value="XCH46617.1"/>
    <property type="molecule type" value="Genomic_DNA"/>
</dbReference>
<dbReference type="EC" id="2.9.1.1" evidence="8"/>
<dbReference type="Gene3D" id="3.90.1150.180">
    <property type="match status" value="1"/>
</dbReference>
<dbReference type="Pfam" id="PF03841">
    <property type="entry name" value="SelA"/>
    <property type="match status" value="1"/>
</dbReference>
<sequence>MDKAKVLREIPSVDRILKNEKIKALLKDYSYSMVRESVRNVIDSLRTKVLKGSFSEINEESLIEEIKNSLNKRYSLQPVINATGVVIHTNLGRAILPQEAIKHVVEIAQSYSNLEYDLEMGKRGKRYAHIIDAVKKIVNVEAAVVVNNNAGAVFLSLNTLAHGKEVVVSRGELVEIGGSFRIPDVMAQSGAILREVGTTNKTRLSDYERAINENTALLLKVHRSNFKITGFTEEVSVKELCELGKQRGIPVMVDLGSGCFIDLKKYGFYGEPSVQEVVDEGADIVTFSGDKLLGGAQAGFIIGRSAIIERISKNPLMRALRVDKLTLSALEATLMLYLDEKEAIEKIPTLRMILEPPEKIKKRAAKILKMFKKHGIEAMLREDVSMPGGGSLPESGVRTYVVAIKTDKPDEFSEKLRQTQPPVIGRIKDDFVIFDARTIQEREIPLLVKAVKQIME</sequence>
<dbReference type="HAMAP" id="MF_00423">
    <property type="entry name" value="SelA"/>
    <property type="match status" value="1"/>
</dbReference>
<keyword evidence="5 8" id="KW-0648">Protein biosynthesis</keyword>
<evidence type="ECO:0000256" key="6">
    <source>
        <dbReference type="ARBA" id="ARBA00023266"/>
    </source>
</evidence>
<dbReference type="AlphaFoldDB" id="A0AAU8GZB3"/>
<dbReference type="Gene3D" id="3.40.640.10">
    <property type="entry name" value="Type I PLP-dependent aspartate aminotransferase-like (Major domain)"/>
    <property type="match status" value="1"/>
</dbReference>
<evidence type="ECO:0000256" key="9">
    <source>
        <dbReference type="PIRSR" id="PIRSR618319-50"/>
    </source>
</evidence>
<dbReference type="GO" id="GO:0005737">
    <property type="term" value="C:cytoplasm"/>
    <property type="evidence" value="ECO:0007669"/>
    <property type="project" value="UniProtKB-SubCell"/>
</dbReference>
<evidence type="ECO:0000256" key="1">
    <source>
        <dbReference type="ARBA" id="ARBA00001933"/>
    </source>
</evidence>
<dbReference type="RefSeq" id="WP_353684145.1">
    <property type="nucleotide sequence ID" value="NZ_CP144373.1"/>
</dbReference>
<dbReference type="InterPro" id="IPR015424">
    <property type="entry name" value="PyrdxlP-dep_Trfase"/>
</dbReference>
<protein>
    <recommendedName>
        <fullName evidence="8">L-seryl-tRNA(Sec) selenium transferase</fullName>
        <ecNumber evidence="8">2.9.1.1</ecNumber>
    </recommendedName>
    <alternativeName>
        <fullName evidence="8">Selenocysteine synthase</fullName>
        <shortName evidence="8">Sec synthase</shortName>
    </alternativeName>
    <alternativeName>
        <fullName evidence="8">Selenocysteinyl-tRNA(Sec) synthase</fullName>
    </alternativeName>
</protein>
<dbReference type="SUPFAM" id="SSF53383">
    <property type="entry name" value="PLP-dependent transferases"/>
    <property type="match status" value="1"/>
</dbReference>
<dbReference type="NCBIfam" id="TIGR00474">
    <property type="entry name" value="selA"/>
    <property type="match status" value="1"/>
</dbReference>
<evidence type="ECO:0000256" key="2">
    <source>
        <dbReference type="ARBA" id="ARBA00022490"/>
    </source>
</evidence>
<dbReference type="PANTHER" id="PTHR32328">
    <property type="entry name" value="L-SERYL-TRNA(SEC) SELENIUM TRANSFERASE"/>
    <property type="match status" value="1"/>
</dbReference>